<keyword evidence="4 13" id="KW-0597">Phosphoprotein</keyword>
<evidence type="ECO:0000256" key="12">
    <source>
        <dbReference type="ARBA" id="ARBA00023136"/>
    </source>
</evidence>
<dbReference type="FunFam" id="3.30.450.20:FF:000099">
    <property type="entry name" value="Sensory box sensor histidine kinase"/>
    <property type="match status" value="1"/>
</dbReference>
<feature type="domain" description="Response regulatory" evidence="15">
    <location>
        <begin position="541"/>
        <end position="660"/>
    </location>
</feature>
<dbReference type="SUPFAM" id="SSF47384">
    <property type="entry name" value="Homodimeric domain of signal transducing histidine kinase"/>
    <property type="match status" value="1"/>
</dbReference>
<evidence type="ECO:0000256" key="10">
    <source>
        <dbReference type="ARBA" id="ARBA00022989"/>
    </source>
</evidence>
<dbReference type="GO" id="GO:0005524">
    <property type="term" value="F:ATP binding"/>
    <property type="evidence" value="ECO:0007669"/>
    <property type="project" value="UniProtKB-KW"/>
</dbReference>
<evidence type="ECO:0000259" key="15">
    <source>
        <dbReference type="PROSITE" id="PS50110"/>
    </source>
</evidence>
<feature type="domain" description="PAC" evidence="17">
    <location>
        <begin position="210"/>
        <end position="262"/>
    </location>
</feature>
<dbReference type="SMART" id="SM00091">
    <property type="entry name" value="PAS"/>
    <property type="match status" value="2"/>
</dbReference>
<organism evidence="18 19">
    <name type="scientific">Aporhodopirellula rubra</name>
    <dbReference type="NCBI Taxonomy" id="980271"/>
    <lineage>
        <taxon>Bacteria</taxon>
        <taxon>Pseudomonadati</taxon>
        <taxon>Planctomycetota</taxon>
        <taxon>Planctomycetia</taxon>
        <taxon>Pirellulales</taxon>
        <taxon>Pirellulaceae</taxon>
        <taxon>Aporhodopirellula</taxon>
    </lineage>
</organism>
<dbReference type="GO" id="GO:0016020">
    <property type="term" value="C:membrane"/>
    <property type="evidence" value="ECO:0007669"/>
    <property type="project" value="UniProtKB-SubCell"/>
</dbReference>
<feature type="domain" description="PAC" evidence="17">
    <location>
        <begin position="80"/>
        <end position="132"/>
    </location>
</feature>
<comment type="subcellular location">
    <subcellularLocation>
        <location evidence="2">Membrane</location>
    </subcellularLocation>
</comment>
<dbReference type="PROSITE" id="PS50112">
    <property type="entry name" value="PAS"/>
    <property type="match status" value="1"/>
</dbReference>
<gene>
    <name evidence="18" type="ORF">FHS27_005063</name>
</gene>
<evidence type="ECO:0000256" key="8">
    <source>
        <dbReference type="ARBA" id="ARBA00022777"/>
    </source>
</evidence>
<dbReference type="InterPro" id="IPR000014">
    <property type="entry name" value="PAS"/>
</dbReference>
<dbReference type="Pfam" id="PF02518">
    <property type="entry name" value="HATPase_c"/>
    <property type="match status" value="1"/>
</dbReference>
<feature type="domain" description="PAS" evidence="16">
    <location>
        <begin position="151"/>
        <end position="205"/>
    </location>
</feature>
<dbReference type="SMART" id="SM00387">
    <property type="entry name" value="HATPase_c"/>
    <property type="match status" value="1"/>
</dbReference>
<dbReference type="Pfam" id="PF00072">
    <property type="entry name" value="Response_reg"/>
    <property type="match status" value="1"/>
</dbReference>
<comment type="caution">
    <text evidence="18">The sequence shown here is derived from an EMBL/GenBank/DDBJ whole genome shotgun (WGS) entry which is preliminary data.</text>
</comment>
<dbReference type="InterPro" id="IPR035965">
    <property type="entry name" value="PAS-like_dom_sf"/>
</dbReference>
<feature type="domain" description="Histidine kinase" evidence="14">
    <location>
        <begin position="280"/>
        <end position="496"/>
    </location>
</feature>
<dbReference type="CDD" id="cd17546">
    <property type="entry name" value="REC_hyHK_CKI1_RcsC-like"/>
    <property type="match status" value="1"/>
</dbReference>
<evidence type="ECO:0000256" key="5">
    <source>
        <dbReference type="ARBA" id="ARBA00022679"/>
    </source>
</evidence>
<dbReference type="InterPro" id="IPR011006">
    <property type="entry name" value="CheY-like_superfamily"/>
</dbReference>
<evidence type="ECO:0000256" key="2">
    <source>
        <dbReference type="ARBA" id="ARBA00004370"/>
    </source>
</evidence>
<accession>A0A7W5E2W5</accession>
<dbReference type="InterPro" id="IPR036097">
    <property type="entry name" value="HisK_dim/P_sf"/>
</dbReference>
<dbReference type="InterPro" id="IPR003594">
    <property type="entry name" value="HATPase_dom"/>
</dbReference>
<dbReference type="Gene3D" id="1.10.287.130">
    <property type="match status" value="1"/>
</dbReference>
<evidence type="ECO:0000313" key="18">
    <source>
        <dbReference type="EMBL" id="MBB3209225.1"/>
    </source>
</evidence>
<evidence type="ECO:0000256" key="9">
    <source>
        <dbReference type="ARBA" id="ARBA00022840"/>
    </source>
</evidence>
<dbReference type="PANTHER" id="PTHR45339:SF1">
    <property type="entry name" value="HYBRID SIGNAL TRANSDUCTION HISTIDINE KINASE J"/>
    <property type="match status" value="1"/>
</dbReference>
<dbReference type="PROSITE" id="PS50113">
    <property type="entry name" value="PAC"/>
    <property type="match status" value="2"/>
</dbReference>
<keyword evidence="6" id="KW-0812">Transmembrane</keyword>
<keyword evidence="7" id="KW-0547">Nucleotide-binding</keyword>
<feature type="modified residue" description="4-aspartylphosphate" evidence="13">
    <location>
        <position position="595"/>
    </location>
</feature>
<dbReference type="PRINTS" id="PR00344">
    <property type="entry name" value="BCTRLSENSOR"/>
</dbReference>
<dbReference type="InterPro" id="IPR003661">
    <property type="entry name" value="HisK_dim/P_dom"/>
</dbReference>
<evidence type="ECO:0000259" key="16">
    <source>
        <dbReference type="PROSITE" id="PS50112"/>
    </source>
</evidence>
<dbReference type="Gene3D" id="3.40.50.2300">
    <property type="match status" value="1"/>
</dbReference>
<dbReference type="EMBL" id="JACHXU010000021">
    <property type="protein sequence ID" value="MBB3209225.1"/>
    <property type="molecule type" value="Genomic_DNA"/>
</dbReference>
<evidence type="ECO:0000256" key="11">
    <source>
        <dbReference type="ARBA" id="ARBA00023012"/>
    </source>
</evidence>
<dbReference type="CDD" id="cd00082">
    <property type="entry name" value="HisKA"/>
    <property type="match status" value="1"/>
</dbReference>
<protein>
    <recommendedName>
        <fullName evidence="3">histidine kinase</fullName>
        <ecNumber evidence="3">2.7.13.3</ecNumber>
    </recommendedName>
</protein>
<comment type="catalytic activity">
    <reaction evidence="1">
        <text>ATP + protein L-histidine = ADP + protein N-phospho-L-histidine.</text>
        <dbReference type="EC" id="2.7.13.3"/>
    </reaction>
</comment>
<keyword evidence="19" id="KW-1185">Reference proteome</keyword>
<evidence type="ECO:0000313" key="19">
    <source>
        <dbReference type="Proteomes" id="UP000536179"/>
    </source>
</evidence>
<evidence type="ECO:0000256" key="1">
    <source>
        <dbReference type="ARBA" id="ARBA00000085"/>
    </source>
</evidence>
<keyword evidence="11" id="KW-0902">Two-component regulatory system</keyword>
<dbReference type="RefSeq" id="WP_184307656.1">
    <property type="nucleotide sequence ID" value="NZ_JACHXU010000021.1"/>
</dbReference>
<dbReference type="NCBIfam" id="TIGR00229">
    <property type="entry name" value="sensory_box"/>
    <property type="match status" value="2"/>
</dbReference>
<dbReference type="FunFam" id="3.30.565.10:FF:000010">
    <property type="entry name" value="Sensor histidine kinase RcsC"/>
    <property type="match status" value="1"/>
</dbReference>
<dbReference type="PANTHER" id="PTHR45339">
    <property type="entry name" value="HYBRID SIGNAL TRANSDUCTION HISTIDINE KINASE J"/>
    <property type="match status" value="1"/>
</dbReference>
<dbReference type="SMART" id="SM00086">
    <property type="entry name" value="PAC"/>
    <property type="match status" value="2"/>
</dbReference>
<dbReference type="Pfam" id="PF00512">
    <property type="entry name" value="HisKA"/>
    <property type="match status" value="1"/>
</dbReference>
<dbReference type="InterPro" id="IPR036890">
    <property type="entry name" value="HATPase_C_sf"/>
</dbReference>
<evidence type="ECO:0000256" key="13">
    <source>
        <dbReference type="PROSITE-ProRule" id="PRU00169"/>
    </source>
</evidence>
<dbReference type="Proteomes" id="UP000536179">
    <property type="component" value="Unassembled WGS sequence"/>
</dbReference>
<keyword evidence="10" id="KW-1133">Transmembrane helix</keyword>
<dbReference type="Pfam" id="PF08447">
    <property type="entry name" value="PAS_3"/>
    <property type="match status" value="2"/>
</dbReference>
<evidence type="ECO:0000259" key="14">
    <source>
        <dbReference type="PROSITE" id="PS50109"/>
    </source>
</evidence>
<dbReference type="InterPro" id="IPR013655">
    <property type="entry name" value="PAS_fold_3"/>
</dbReference>
<dbReference type="CDD" id="cd00130">
    <property type="entry name" value="PAS"/>
    <property type="match status" value="2"/>
</dbReference>
<keyword evidence="12" id="KW-0472">Membrane</keyword>
<dbReference type="SUPFAM" id="SSF52172">
    <property type="entry name" value="CheY-like"/>
    <property type="match status" value="1"/>
</dbReference>
<dbReference type="Gene3D" id="3.30.565.10">
    <property type="entry name" value="Histidine kinase-like ATPase, C-terminal domain"/>
    <property type="match status" value="1"/>
</dbReference>
<dbReference type="AlphaFoldDB" id="A0A7W5E2W5"/>
<dbReference type="GO" id="GO:0000155">
    <property type="term" value="F:phosphorelay sensor kinase activity"/>
    <property type="evidence" value="ECO:0007669"/>
    <property type="project" value="InterPro"/>
</dbReference>
<evidence type="ECO:0000256" key="3">
    <source>
        <dbReference type="ARBA" id="ARBA00012438"/>
    </source>
</evidence>
<dbReference type="SUPFAM" id="SSF55785">
    <property type="entry name" value="PYP-like sensor domain (PAS domain)"/>
    <property type="match status" value="2"/>
</dbReference>
<keyword evidence="8" id="KW-0418">Kinase</keyword>
<dbReference type="InterPro" id="IPR004358">
    <property type="entry name" value="Sig_transdc_His_kin-like_C"/>
</dbReference>
<dbReference type="Gene3D" id="3.30.450.20">
    <property type="entry name" value="PAS domain"/>
    <property type="match status" value="2"/>
</dbReference>
<evidence type="ECO:0000256" key="6">
    <source>
        <dbReference type="ARBA" id="ARBA00022692"/>
    </source>
</evidence>
<dbReference type="EC" id="2.7.13.3" evidence="3"/>
<dbReference type="PROSITE" id="PS50110">
    <property type="entry name" value="RESPONSE_REGULATORY"/>
    <property type="match status" value="1"/>
</dbReference>
<reference evidence="18 19" key="1">
    <citation type="submission" date="2020-08" db="EMBL/GenBank/DDBJ databases">
        <title>Genomic Encyclopedia of Type Strains, Phase III (KMG-III): the genomes of soil and plant-associated and newly described type strains.</title>
        <authorList>
            <person name="Whitman W."/>
        </authorList>
    </citation>
    <scope>NUCLEOTIDE SEQUENCE [LARGE SCALE GENOMIC DNA]</scope>
    <source>
        <strain evidence="18 19">CECT 8075</strain>
    </source>
</reference>
<dbReference type="SUPFAM" id="SSF55874">
    <property type="entry name" value="ATPase domain of HSP90 chaperone/DNA topoisomerase II/histidine kinase"/>
    <property type="match status" value="1"/>
</dbReference>
<proteinExistence type="predicted"/>
<dbReference type="InterPro" id="IPR000700">
    <property type="entry name" value="PAS-assoc_C"/>
</dbReference>
<dbReference type="SMART" id="SM00388">
    <property type="entry name" value="HisKA"/>
    <property type="match status" value="1"/>
</dbReference>
<dbReference type="InterPro" id="IPR005467">
    <property type="entry name" value="His_kinase_dom"/>
</dbReference>
<evidence type="ECO:0000259" key="17">
    <source>
        <dbReference type="PROSITE" id="PS50113"/>
    </source>
</evidence>
<evidence type="ECO:0000256" key="4">
    <source>
        <dbReference type="ARBA" id="ARBA00022553"/>
    </source>
</evidence>
<dbReference type="CDD" id="cd16922">
    <property type="entry name" value="HATPase_EvgS-ArcB-TorS-like"/>
    <property type="match status" value="1"/>
</dbReference>
<sequence>MNVDNDSVDLFDSLANNIAELAWMVDPSGRVFWSNRQWLEYTGVPNGHMDGWGWKSIHHPDHVSRATSGIMKAVSSGDLVEDQFPLRRHDGEFRWFLCRITPIRNRSGKVVRWLGTNIDIHDTLMHERKLRESQDQLQLGAAVGGLGLGQVDYANNLIEMTPTAMSIFGLPADQSVATRDEIHSLIHPDDWPSLHQTLEAALRGESNGIMQCEHRVLRPDQTVRWVNVRKHFFFDEDRNPSRALVAVQDITARVEREQELEVAKREADAASRAKSDFLANMSHEIRSPMAAILGYADLIQPSSPGDAEMIETIRQNGRFLLSLINDILDLSRIEAGKMDLDLLEFSPIELVESVASLMSVRAAEKSLDFLTEYETPIPSTIKSDPLRIRQILINLVGNAIKFTDAGQVRLVTRYERSLAQLSFAVIDTGVGIDAENQKRLFQNFEQADNSIVRQYGGSGLGLSISKQLAEMLGGDIEMTSSPNQGSTFRLILTGIESMDARLVNLNDRDVSVRDAGHRRTDAPDRLPATSQTAEPFRSGLRALVVDDRRDIRFLTARFIEKLNGCVVEASSGREAVRILTASPSAAEQFDVVLMDVQMPEMDGLTATKALRHANVTLPIIALTANAMDSDRDACLAAGYTDYLSKPVDSIKLTEVLKRYCGT</sequence>
<name>A0A7W5E2W5_9BACT</name>
<dbReference type="PROSITE" id="PS50109">
    <property type="entry name" value="HIS_KIN"/>
    <property type="match status" value="1"/>
</dbReference>
<keyword evidence="9" id="KW-0067">ATP-binding</keyword>
<dbReference type="FunFam" id="1.10.287.130:FF:000004">
    <property type="entry name" value="Ethylene receptor 1"/>
    <property type="match status" value="1"/>
</dbReference>
<evidence type="ECO:0000256" key="7">
    <source>
        <dbReference type="ARBA" id="ARBA00022741"/>
    </source>
</evidence>
<dbReference type="InterPro" id="IPR001789">
    <property type="entry name" value="Sig_transdc_resp-reg_receiver"/>
</dbReference>
<dbReference type="SMART" id="SM00448">
    <property type="entry name" value="REC"/>
    <property type="match status" value="1"/>
</dbReference>
<dbReference type="InterPro" id="IPR001610">
    <property type="entry name" value="PAC"/>
</dbReference>
<keyword evidence="5" id="KW-0808">Transferase</keyword>